<dbReference type="PANTHER" id="PTHR30383">
    <property type="entry name" value="THIOESTERASE 1/PROTEASE 1/LYSOPHOSPHOLIPASE L1"/>
    <property type="match status" value="1"/>
</dbReference>
<dbReference type="Proteomes" id="UP000886803">
    <property type="component" value="Unassembled WGS sequence"/>
</dbReference>
<accession>A0A9D2S3A0</accession>
<dbReference type="InterPro" id="IPR013830">
    <property type="entry name" value="SGNH_hydro"/>
</dbReference>
<feature type="transmembrane region" description="Helical" evidence="2">
    <location>
        <begin position="21"/>
        <end position="40"/>
    </location>
</feature>
<dbReference type="Pfam" id="PF13472">
    <property type="entry name" value="Lipase_GDSL_2"/>
    <property type="match status" value="1"/>
</dbReference>
<evidence type="ECO:0000256" key="2">
    <source>
        <dbReference type="SAM" id="Phobius"/>
    </source>
</evidence>
<keyword evidence="2" id="KW-0472">Membrane</keyword>
<dbReference type="AlphaFoldDB" id="A0A9D2S3A0"/>
<feature type="region of interest" description="Disordered" evidence="1">
    <location>
        <begin position="49"/>
        <end position="83"/>
    </location>
</feature>
<name>A0A9D2S3A0_9FIRM</name>
<dbReference type="Gene3D" id="3.40.50.1110">
    <property type="entry name" value="SGNH hydrolase"/>
    <property type="match status" value="1"/>
</dbReference>
<dbReference type="SUPFAM" id="SSF52266">
    <property type="entry name" value="SGNH hydrolase"/>
    <property type="match status" value="1"/>
</dbReference>
<feature type="domain" description="SGNH hydrolase-type esterase" evidence="3">
    <location>
        <begin position="140"/>
        <end position="312"/>
    </location>
</feature>
<protein>
    <recommendedName>
        <fullName evidence="3">SGNH hydrolase-type esterase domain-containing protein</fullName>
    </recommendedName>
</protein>
<evidence type="ECO:0000313" key="4">
    <source>
        <dbReference type="EMBL" id="HJB42317.1"/>
    </source>
</evidence>
<keyword evidence="2" id="KW-1133">Transmembrane helix</keyword>
<comment type="caution">
    <text evidence="4">The sequence shown here is derived from an EMBL/GenBank/DDBJ whole genome shotgun (WGS) entry which is preliminary data.</text>
</comment>
<proteinExistence type="predicted"/>
<evidence type="ECO:0000256" key="1">
    <source>
        <dbReference type="SAM" id="MobiDB-lite"/>
    </source>
</evidence>
<gene>
    <name evidence="4" type="ORF">H9945_07450</name>
</gene>
<sequence length="342" mass="37476">MADYYYYRRKVENQKRRRRAVVALLAVVVLLCAAAGYLYFRSDQAPEEPVAAPAATPSPAPESSPATAEHAAASAETATAENAAPFTPQRLLPAIEASAWDHSDAVEQTIDFEYTGTDARMVGLPALGRVSREHFNTVTFLGDSITEGLAIYDTGLPNAHVRGYRSTGPQIIVNNTVVRDEVRGVEEAALDAVVATQPDFLYVLFGTNTLTVQGNEESFLAYYEQMIRILQEKLPGVPIYMQSIPGVQETVVEQTPGLDNARIQTVNNMLANLALRTGCYFLNIQEALCTPAGDQIDAYSAADGIHFNPTGYGVWVEYLSTHTAWDRRNKYEGADPWYILGS</sequence>
<evidence type="ECO:0000259" key="3">
    <source>
        <dbReference type="Pfam" id="PF13472"/>
    </source>
</evidence>
<feature type="compositionally biased region" description="Low complexity" evidence="1">
    <location>
        <begin position="63"/>
        <end position="83"/>
    </location>
</feature>
<keyword evidence="2" id="KW-0812">Transmembrane</keyword>
<dbReference type="InterPro" id="IPR036514">
    <property type="entry name" value="SGNH_hydro_sf"/>
</dbReference>
<evidence type="ECO:0000313" key="5">
    <source>
        <dbReference type="Proteomes" id="UP000886803"/>
    </source>
</evidence>
<reference evidence="4" key="2">
    <citation type="submission" date="2021-04" db="EMBL/GenBank/DDBJ databases">
        <authorList>
            <person name="Gilroy R."/>
        </authorList>
    </citation>
    <scope>NUCLEOTIDE SEQUENCE</scope>
    <source>
        <strain evidence="4">ChiBcec8-13705</strain>
    </source>
</reference>
<reference evidence="4" key="1">
    <citation type="journal article" date="2021" name="PeerJ">
        <title>Extensive microbial diversity within the chicken gut microbiome revealed by metagenomics and culture.</title>
        <authorList>
            <person name="Gilroy R."/>
            <person name="Ravi A."/>
            <person name="Getino M."/>
            <person name="Pursley I."/>
            <person name="Horton D.L."/>
            <person name="Alikhan N.F."/>
            <person name="Baker D."/>
            <person name="Gharbi K."/>
            <person name="Hall N."/>
            <person name="Watson M."/>
            <person name="Adriaenssens E.M."/>
            <person name="Foster-Nyarko E."/>
            <person name="Jarju S."/>
            <person name="Secka A."/>
            <person name="Antonio M."/>
            <person name="Oren A."/>
            <person name="Chaudhuri R.R."/>
            <person name="La Ragione R."/>
            <person name="Hildebrand F."/>
            <person name="Pallen M.J."/>
        </authorList>
    </citation>
    <scope>NUCLEOTIDE SEQUENCE</scope>
    <source>
        <strain evidence="4">ChiBcec8-13705</strain>
    </source>
</reference>
<organism evidence="4 5">
    <name type="scientific">Candidatus Gemmiger avicola</name>
    <dbReference type="NCBI Taxonomy" id="2838605"/>
    <lineage>
        <taxon>Bacteria</taxon>
        <taxon>Bacillati</taxon>
        <taxon>Bacillota</taxon>
        <taxon>Clostridia</taxon>
        <taxon>Eubacteriales</taxon>
        <taxon>Gemmiger</taxon>
    </lineage>
</organism>
<dbReference type="InterPro" id="IPR051532">
    <property type="entry name" value="Ester_Hydrolysis_Enzymes"/>
</dbReference>
<dbReference type="EMBL" id="DWYG01000126">
    <property type="protein sequence ID" value="HJB42317.1"/>
    <property type="molecule type" value="Genomic_DNA"/>
</dbReference>